<dbReference type="EMBL" id="JAENGY010001554">
    <property type="protein sequence ID" value="KAG6948473.1"/>
    <property type="molecule type" value="Genomic_DNA"/>
</dbReference>
<reference evidence="1" key="1">
    <citation type="submission" date="2021-01" db="EMBL/GenBank/DDBJ databases">
        <title>Phytophthora aleatoria, a newly-described species from Pinus radiata is distinct from Phytophthora cactorum isolates based on comparative genomics.</title>
        <authorList>
            <person name="Mcdougal R."/>
            <person name="Panda P."/>
            <person name="Williams N."/>
            <person name="Studholme D.J."/>
        </authorList>
    </citation>
    <scope>NUCLEOTIDE SEQUENCE</scope>
    <source>
        <strain evidence="1">NZFS 4037</strain>
    </source>
</reference>
<dbReference type="AlphaFoldDB" id="A0A8J5III1"/>
<sequence length="126" mass="14621">KEPEKKPKLPLPLPPPFHLITKAPNIDEVWVIHDRAHYEKTNEAYLGQWCDEKHRFCATWVWATTLFLWTDSARKCYVLTSGKISSATSHTISSTRAFRPRTRLPRAVHPFSRQFELRVTLLAIPA</sequence>
<name>A0A8J5III1_9STRA</name>
<organism evidence="1 2">
    <name type="scientific">Phytophthora aleatoria</name>
    <dbReference type="NCBI Taxonomy" id="2496075"/>
    <lineage>
        <taxon>Eukaryota</taxon>
        <taxon>Sar</taxon>
        <taxon>Stramenopiles</taxon>
        <taxon>Oomycota</taxon>
        <taxon>Peronosporomycetes</taxon>
        <taxon>Peronosporales</taxon>
        <taxon>Peronosporaceae</taxon>
        <taxon>Phytophthora</taxon>
    </lineage>
</organism>
<proteinExistence type="predicted"/>
<keyword evidence="2" id="KW-1185">Reference proteome</keyword>
<evidence type="ECO:0000313" key="1">
    <source>
        <dbReference type="EMBL" id="KAG6948473.1"/>
    </source>
</evidence>
<evidence type="ECO:0000313" key="2">
    <source>
        <dbReference type="Proteomes" id="UP000709295"/>
    </source>
</evidence>
<accession>A0A8J5III1</accession>
<comment type="caution">
    <text evidence="1">The sequence shown here is derived from an EMBL/GenBank/DDBJ whole genome shotgun (WGS) entry which is preliminary data.</text>
</comment>
<dbReference type="Proteomes" id="UP000709295">
    <property type="component" value="Unassembled WGS sequence"/>
</dbReference>
<gene>
    <name evidence="1" type="ORF">JG688_00015070</name>
</gene>
<protein>
    <submittedName>
        <fullName evidence="1">Uncharacterized protein</fullName>
    </submittedName>
</protein>
<feature type="non-terminal residue" evidence="1">
    <location>
        <position position="126"/>
    </location>
</feature>